<keyword evidence="3" id="KW-1185">Reference proteome</keyword>
<protein>
    <submittedName>
        <fullName evidence="2">Uncharacterized protein</fullName>
    </submittedName>
</protein>
<comment type="caution">
    <text evidence="2">The sequence shown here is derived from an EMBL/GenBank/DDBJ whole genome shotgun (WGS) entry which is preliminary data.</text>
</comment>
<evidence type="ECO:0000313" key="2">
    <source>
        <dbReference type="EMBL" id="CAD8069674.1"/>
    </source>
</evidence>
<sequence length="713" mass="85222">MKEPFLVRLVVLNNLAIEYQEEEMKLPLKKINQMYTITKERFIRFLQKKCLLQSLDSKQINFEFFDRSQCKYKQEKQVFDTNNNFFSFHQEFFGKPETLEIKLIFEINYWNIRGLDIDLLECEEKNEKLNQEQQKLMNELEKQKQLFQEMKEDLNDIYDLAKEQIKIKKKKEVDIVILYSSPLIQLDNTIQEAQFIDYESEIKNIEVEIKSSGKEIDYEILLATRDNLDEAMNWNPQILHLIINGDYDMNSGYYFEIQEGSLVEKLSLDGLIQIMSYHQRKLKRLRLICISSMIAKDIIQVPQANDNNPYLIENIQNFASVTFVGQVKLFNCDDNLGNQFWKYFYKQLIQNKNFKDSYENAKKNVDELFKNCLKENPTSVKICCCFHEHDQECLKDPIKIGYTRSHLSHLKCSRQRFNHFCGKQYKSVEQCDKGCLGQIYHDNEDEQCQIIEHNCNNYDSRFDEISISLNLKNNQTVSSEILSINIPIGLQIQNKEKEKNICCCFEYHIFQNKLNDNYPISQNKYHLKQHHLSQKFVIRLAEGQNQLDMRELLSFEQKNNYLQINKQIIIIHSQDCSQDNFSLLKQILKKYFEKYSTNKNLDLITFSNEDQHQTIQELMQNINQFFDKHLLDDKTFKIISLQKIDNYCKDEQFKQFYENLLEKFQSKENLIIIFEVSYNNIIYLKQSSLEDLFQLINYDEIKAQLIKQKCEKI</sequence>
<dbReference type="Proteomes" id="UP000688137">
    <property type="component" value="Unassembled WGS sequence"/>
</dbReference>
<dbReference type="AlphaFoldDB" id="A0A8S1M3M2"/>
<keyword evidence="1" id="KW-0175">Coiled coil</keyword>
<evidence type="ECO:0000256" key="1">
    <source>
        <dbReference type="SAM" id="Coils"/>
    </source>
</evidence>
<feature type="coiled-coil region" evidence="1">
    <location>
        <begin position="112"/>
        <end position="171"/>
    </location>
</feature>
<reference evidence="2" key="1">
    <citation type="submission" date="2021-01" db="EMBL/GenBank/DDBJ databases">
        <authorList>
            <consortium name="Genoscope - CEA"/>
            <person name="William W."/>
        </authorList>
    </citation>
    <scope>NUCLEOTIDE SEQUENCE</scope>
</reference>
<dbReference type="EMBL" id="CAJJDM010000044">
    <property type="protein sequence ID" value="CAD8069674.1"/>
    <property type="molecule type" value="Genomic_DNA"/>
</dbReference>
<evidence type="ECO:0000313" key="3">
    <source>
        <dbReference type="Proteomes" id="UP000688137"/>
    </source>
</evidence>
<name>A0A8S1M3M2_PARPR</name>
<gene>
    <name evidence="2" type="ORF">PPRIM_AZ9-3.1.T0440144</name>
</gene>
<dbReference type="OMA" id="ICCCFHE"/>
<accession>A0A8S1M3M2</accession>
<organism evidence="2 3">
    <name type="scientific">Paramecium primaurelia</name>
    <dbReference type="NCBI Taxonomy" id="5886"/>
    <lineage>
        <taxon>Eukaryota</taxon>
        <taxon>Sar</taxon>
        <taxon>Alveolata</taxon>
        <taxon>Ciliophora</taxon>
        <taxon>Intramacronucleata</taxon>
        <taxon>Oligohymenophorea</taxon>
        <taxon>Peniculida</taxon>
        <taxon>Parameciidae</taxon>
        <taxon>Paramecium</taxon>
    </lineage>
</organism>
<proteinExistence type="predicted"/>